<dbReference type="Pfam" id="PF12833">
    <property type="entry name" value="HTH_18"/>
    <property type="match status" value="1"/>
</dbReference>
<accession>A0A4R0YZB6</accession>
<dbReference type="SUPFAM" id="SSF46689">
    <property type="entry name" value="Homeodomain-like"/>
    <property type="match status" value="2"/>
</dbReference>
<dbReference type="PRINTS" id="PR00032">
    <property type="entry name" value="HTHARAC"/>
</dbReference>
<evidence type="ECO:0000313" key="8">
    <source>
        <dbReference type="Proteomes" id="UP000291822"/>
    </source>
</evidence>
<dbReference type="InterPro" id="IPR050204">
    <property type="entry name" value="AraC_XylS_family_regulators"/>
</dbReference>
<dbReference type="EMBL" id="SJTG01000001">
    <property type="protein sequence ID" value="TCI12684.1"/>
    <property type="molecule type" value="Genomic_DNA"/>
</dbReference>
<gene>
    <name evidence="7" type="ORF">EZM97_04895</name>
</gene>
<dbReference type="Gene3D" id="1.10.10.60">
    <property type="entry name" value="Homeodomain-like"/>
    <property type="match status" value="2"/>
</dbReference>
<evidence type="ECO:0000256" key="1">
    <source>
        <dbReference type="ARBA" id="ARBA00022490"/>
    </source>
</evidence>
<dbReference type="InterPro" id="IPR018062">
    <property type="entry name" value="HTH_AraC-typ_CS"/>
</dbReference>
<name>A0A4R0YZB6_9GAMM</name>
<dbReference type="InterPro" id="IPR009057">
    <property type="entry name" value="Homeodomain-like_sf"/>
</dbReference>
<dbReference type="SMART" id="SM00342">
    <property type="entry name" value="HTH_ARAC"/>
    <property type="match status" value="1"/>
</dbReference>
<evidence type="ECO:0000256" key="2">
    <source>
        <dbReference type="ARBA" id="ARBA00023015"/>
    </source>
</evidence>
<dbReference type="PANTHER" id="PTHR46796">
    <property type="entry name" value="HTH-TYPE TRANSCRIPTIONAL ACTIVATOR RHAS-RELATED"/>
    <property type="match status" value="1"/>
</dbReference>
<dbReference type="Proteomes" id="UP000291822">
    <property type="component" value="Unassembled WGS sequence"/>
</dbReference>
<keyword evidence="8" id="KW-1185">Reference proteome</keyword>
<keyword evidence="2" id="KW-0805">Transcription regulation</keyword>
<keyword evidence="1" id="KW-0963">Cytoplasm</keyword>
<reference evidence="7 8" key="1">
    <citation type="submission" date="2019-02" db="EMBL/GenBank/DDBJ databases">
        <title>Dyella amyloliquefaciens sp. nov., isolated from forest soil.</title>
        <authorList>
            <person name="Gao Z.-H."/>
            <person name="Qiu L.-H."/>
        </authorList>
    </citation>
    <scope>NUCLEOTIDE SEQUENCE [LARGE SCALE GENOMIC DNA]</scope>
    <source>
        <strain evidence="7 8">KACC 12747</strain>
    </source>
</reference>
<proteinExistence type="predicted"/>
<dbReference type="GO" id="GO:0043565">
    <property type="term" value="F:sequence-specific DNA binding"/>
    <property type="evidence" value="ECO:0007669"/>
    <property type="project" value="InterPro"/>
</dbReference>
<dbReference type="PROSITE" id="PS01124">
    <property type="entry name" value="HTH_ARAC_FAMILY_2"/>
    <property type="match status" value="1"/>
</dbReference>
<evidence type="ECO:0000259" key="6">
    <source>
        <dbReference type="PROSITE" id="PS01124"/>
    </source>
</evidence>
<dbReference type="InterPro" id="IPR003313">
    <property type="entry name" value="AraC-bd"/>
</dbReference>
<dbReference type="InterPro" id="IPR037923">
    <property type="entry name" value="HTH-like"/>
</dbReference>
<dbReference type="PANTHER" id="PTHR46796:SF13">
    <property type="entry name" value="HTH-TYPE TRANSCRIPTIONAL ACTIVATOR RHAS"/>
    <property type="match status" value="1"/>
</dbReference>
<dbReference type="Pfam" id="PF02311">
    <property type="entry name" value="AraC_binding"/>
    <property type="match status" value="1"/>
</dbReference>
<protein>
    <submittedName>
        <fullName evidence="7">AraC family transcriptional regulator</fullName>
    </submittedName>
</protein>
<keyword evidence="3" id="KW-0238">DNA-binding</keyword>
<dbReference type="SUPFAM" id="SSF51215">
    <property type="entry name" value="Regulatory protein AraC"/>
    <property type="match status" value="1"/>
</dbReference>
<dbReference type="RefSeq" id="WP_131150535.1">
    <property type="nucleotide sequence ID" value="NZ_SJTG01000001.1"/>
</dbReference>
<evidence type="ECO:0000313" key="7">
    <source>
        <dbReference type="EMBL" id="TCI12684.1"/>
    </source>
</evidence>
<keyword evidence="5" id="KW-0804">Transcription</keyword>
<dbReference type="InterPro" id="IPR018060">
    <property type="entry name" value="HTH_AraC"/>
</dbReference>
<organism evidence="7 8">
    <name type="scientific">Dyella soli</name>
    <dbReference type="NCBI Taxonomy" id="522319"/>
    <lineage>
        <taxon>Bacteria</taxon>
        <taxon>Pseudomonadati</taxon>
        <taxon>Pseudomonadota</taxon>
        <taxon>Gammaproteobacteria</taxon>
        <taxon>Lysobacterales</taxon>
        <taxon>Rhodanobacteraceae</taxon>
        <taxon>Dyella</taxon>
    </lineage>
</organism>
<dbReference type="PROSITE" id="PS00041">
    <property type="entry name" value="HTH_ARAC_FAMILY_1"/>
    <property type="match status" value="1"/>
</dbReference>
<dbReference type="GO" id="GO:0003700">
    <property type="term" value="F:DNA-binding transcription factor activity"/>
    <property type="evidence" value="ECO:0007669"/>
    <property type="project" value="InterPro"/>
</dbReference>
<comment type="caution">
    <text evidence="7">The sequence shown here is derived from an EMBL/GenBank/DDBJ whole genome shotgun (WGS) entry which is preliminary data.</text>
</comment>
<evidence type="ECO:0000256" key="3">
    <source>
        <dbReference type="ARBA" id="ARBA00023125"/>
    </source>
</evidence>
<feature type="domain" description="HTH araC/xylS-type" evidence="6">
    <location>
        <begin position="177"/>
        <end position="278"/>
    </location>
</feature>
<dbReference type="AlphaFoldDB" id="A0A4R0YZB6"/>
<keyword evidence="4" id="KW-0010">Activator</keyword>
<evidence type="ECO:0000256" key="4">
    <source>
        <dbReference type="ARBA" id="ARBA00023159"/>
    </source>
</evidence>
<dbReference type="InterPro" id="IPR020449">
    <property type="entry name" value="Tscrpt_reg_AraC-type_HTH"/>
</dbReference>
<sequence length="285" mass="31838">MALPHLDRPICEPVELPPAAPVRIERIRQGRHATASEPFVHFHDVHELVLFGRVTGHCDIEDRRYTLTSGCIAFIPSMHPHDFALGAGPRDWILLQMDAAAGESLLRRPGMERLREPFCTRPGRSLRARLQELADWLLDLHPLDPLALPITELLLRAAVEAPAVEGKRLTAHARGLHRLRPAIDRLRLRPADAPGADQAAALCAMSAAYFSRRFKQQVGMSWSDYVRTHRLHLASRRLLETDQTVAAIAAGLGFATPSHFGELFLQRFGLTPGEYRRTGLASHPR</sequence>
<evidence type="ECO:0000256" key="5">
    <source>
        <dbReference type="ARBA" id="ARBA00023163"/>
    </source>
</evidence>